<evidence type="ECO:0000259" key="10">
    <source>
        <dbReference type="PROSITE" id="PS50157"/>
    </source>
</evidence>
<dbReference type="OMA" id="KHRCHYA"/>
<gene>
    <name evidence="11" type="ORF">TCAL_07352</name>
</gene>
<feature type="domain" description="C2H2-type" evidence="10">
    <location>
        <begin position="129"/>
        <end position="153"/>
    </location>
</feature>
<evidence type="ECO:0000256" key="4">
    <source>
        <dbReference type="ARBA" id="ARBA00022771"/>
    </source>
</evidence>
<comment type="subcellular location">
    <subcellularLocation>
        <location evidence="1">Nucleus</location>
    </subcellularLocation>
</comment>
<accession>A0A553NXI9</accession>
<feature type="compositionally biased region" description="Pro residues" evidence="9">
    <location>
        <begin position="187"/>
        <end position="196"/>
    </location>
</feature>
<sequence>MSGLTLGHALPLRPPCVPLPNKPVPMESLGGAGDTLPPPPAESPPPGSEGSPTGTPKNKIDPHWASLPVTDQCAYCSYITDRKDRMRRHIRTVHYKDKPFQCAFCPHTFGRKDKMKRHEMTVHHAHKPIQCPQCNMTFARKDKMLTHMNRSHAVTLIGHVDPGSGNTGAAEPVKGGSHTGKSRSNNHPPPQPPTAQFPPNGLNLAFSPLGHVQVGPPLDIKPVFSMSTPSRLV</sequence>
<dbReference type="SUPFAM" id="SSF57667">
    <property type="entry name" value="beta-beta-alpha zinc fingers"/>
    <property type="match status" value="1"/>
</dbReference>
<keyword evidence="4 8" id="KW-0863">Zinc-finger</keyword>
<keyword evidence="7" id="KW-0539">Nucleus</keyword>
<dbReference type="PANTHER" id="PTHR24404:SF114">
    <property type="entry name" value="KLUMPFUSS, ISOFORM B-RELATED"/>
    <property type="match status" value="1"/>
</dbReference>
<feature type="compositionally biased region" description="Pro residues" evidence="9">
    <location>
        <begin position="12"/>
        <end position="23"/>
    </location>
</feature>
<organism evidence="11 12">
    <name type="scientific">Tigriopus californicus</name>
    <name type="common">Marine copepod</name>
    <dbReference type="NCBI Taxonomy" id="6832"/>
    <lineage>
        <taxon>Eukaryota</taxon>
        <taxon>Metazoa</taxon>
        <taxon>Ecdysozoa</taxon>
        <taxon>Arthropoda</taxon>
        <taxon>Crustacea</taxon>
        <taxon>Multicrustacea</taxon>
        <taxon>Hexanauplia</taxon>
        <taxon>Copepoda</taxon>
        <taxon>Harpacticoida</taxon>
        <taxon>Harpacticidae</taxon>
        <taxon>Tigriopus</taxon>
    </lineage>
</organism>
<keyword evidence="6" id="KW-0238">DNA-binding</keyword>
<keyword evidence="2" id="KW-0479">Metal-binding</keyword>
<feature type="compositionally biased region" description="Pro residues" evidence="9">
    <location>
        <begin position="36"/>
        <end position="47"/>
    </location>
</feature>
<feature type="domain" description="C2H2-type" evidence="10">
    <location>
        <begin position="71"/>
        <end position="99"/>
    </location>
</feature>
<dbReference type="InterPro" id="IPR050589">
    <property type="entry name" value="Ikaros_C2H2-ZF"/>
</dbReference>
<dbReference type="InterPro" id="IPR036236">
    <property type="entry name" value="Znf_C2H2_sf"/>
</dbReference>
<dbReference type="GO" id="GO:0008270">
    <property type="term" value="F:zinc ion binding"/>
    <property type="evidence" value="ECO:0007669"/>
    <property type="project" value="UniProtKB-KW"/>
</dbReference>
<evidence type="ECO:0000256" key="1">
    <source>
        <dbReference type="ARBA" id="ARBA00004123"/>
    </source>
</evidence>
<evidence type="ECO:0000256" key="9">
    <source>
        <dbReference type="SAM" id="MobiDB-lite"/>
    </source>
</evidence>
<dbReference type="STRING" id="6832.A0A553NXI9"/>
<dbReference type="GO" id="GO:0000978">
    <property type="term" value="F:RNA polymerase II cis-regulatory region sequence-specific DNA binding"/>
    <property type="evidence" value="ECO:0007669"/>
    <property type="project" value="TreeGrafter"/>
</dbReference>
<evidence type="ECO:0000256" key="7">
    <source>
        <dbReference type="ARBA" id="ARBA00023242"/>
    </source>
</evidence>
<dbReference type="Gene3D" id="3.30.160.60">
    <property type="entry name" value="Classic Zinc Finger"/>
    <property type="match status" value="2"/>
</dbReference>
<evidence type="ECO:0000256" key="8">
    <source>
        <dbReference type="PROSITE-ProRule" id="PRU00042"/>
    </source>
</evidence>
<dbReference type="Pfam" id="PF13909">
    <property type="entry name" value="zf-H2C2_5"/>
    <property type="match status" value="1"/>
</dbReference>
<dbReference type="GO" id="GO:0003700">
    <property type="term" value="F:DNA-binding transcription factor activity"/>
    <property type="evidence" value="ECO:0007669"/>
    <property type="project" value="TreeGrafter"/>
</dbReference>
<evidence type="ECO:0000256" key="5">
    <source>
        <dbReference type="ARBA" id="ARBA00022833"/>
    </source>
</evidence>
<dbReference type="PANTHER" id="PTHR24404">
    <property type="entry name" value="ZINC FINGER PROTEIN"/>
    <property type="match status" value="1"/>
</dbReference>
<dbReference type="GO" id="GO:0005634">
    <property type="term" value="C:nucleus"/>
    <property type="evidence" value="ECO:0007669"/>
    <property type="project" value="UniProtKB-SubCell"/>
</dbReference>
<keyword evidence="12" id="KW-1185">Reference proteome</keyword>
<proteinExistence type="predicted"/>
<dbReference type="PROSITE" id="PS00028">
    <property type="entry name" value="ZINC_FINGER_C2H2_1"/>
    <property type="match status" value="2"/>
</dbReference>
<evidence type="ECO:0000256" key="2">
    <source>
        <dbReference type="ARBA" id="ARBA00022723"/>
    </source>
</evidence>
<evidence type="ECO:0000256" key="3">
    <source>
        <dbReference type="ARBA" id="ARBA00022737"/>
    </source>
</evidence>
<dbReference type="Pfam" id="PF13894">
    <property type="entry name" value="zf-C2H2_4"/>
    <property type="match status" value="1"/>
</dbReference>
<dbReference type="EMBL" id="VCGU01000009">
    <property type="protein sequence ID" value="TRY70134.1"/>
    <property type="molecule type" value="Genomic_DNA"/>
</dbReference>
<dbReference type="PROSITE" id="PS50157">
    <property type="entry name" value="ZINC_FINGER_C2H2_2"/>
    <property type="match status" value="3"/>
</dbReference>
<evidence type="ECO:0000256" key="6">
    <source>
        <dbReference type="ARBA" id="ARBA00023125"/>
    </source>
</evidence>
<comment type="caution">
    <text evidence="11">The sequence shown here is derived from an EMBL/GenBank/DDBJ whole genome shotgun (WGS) entry which is preliminary data.</text>
</comment>
<reference evidence="11 12" key="1">
    <citation type="journal article" date="2018" name="Nat. Ecol. Evol.">
        <title>Genomic signatures of mitonuclear coevolution across populations of Tigriopus californicus.</title>
        <authorList>
            <person name="Barreto F.S."/>
            <person name="Watson E.T."/>
            <person name="Lima T.G."/>
            <person name="Willett C.S."/>
            <person name="Edmands S."/>
            <person name="Li W."/>
            <person name="Burton R.S."/>
        </authorList>
    </citation>
    <scope>NUCLEOTIDE SEQUENCE [LARGE SCALE GENOMIC DNA]</scope>
    <source>
        <strain evidence="11 12">San Diego</strain>
    </source>
</reference>
<dbReference type="GO" id="GO:0006357">
    <property type="term" value="P:regulation of transcription by RNA polymerase II"/>
    <property type="evidence" value="ECO:0007669"/>
    <property type="project" value="TreeGrafter"/>
</dbReference>
<evidence type="ECO:0000313" key="11">
    <source>
        <dbReference type="EMBL" id="TRY70134.1"/>
    </source>
</evidence>
<feature type="region of interest" description="Disordered" evidence="9">
    <location>
        <begin position="157"/>
        <end position="204"/>
    </location>
</feature>
<dbReference type="AlphaFoldDB" id="A0A553NXI9"/>
<keyword evidence="3" id="KW-0677">Repeat</keyword>
<dbReference type="Proteomes" id="UP000318571">
    <property type="component" value="Chromosome 9"/>
</dbReference>
<protein>
    <recommendedName>
        <fullName evidence="10">C2H2-type domain-containing protein</fullName>
    </recommendedName>
</protein>
<dbReference type="InterPro" id="IPR013087">
    <property type="entry name" value="Znf_C2H2_type"/>
</dbReference>
<feature type="domain" description="C2H2-type" evidence="10">
    <location>
        <begin position="100"/>
        <end position="128"/>
    </location>
</feature>
<evidence type="ECO:0000313" key="12">
    <source>
        <dbReference type="Proteomes" id="UP000318571"/>
    </source>
</evidence>
<feature type="region of interest" description="Disordered" evidence="9">
    <location>
        <begin position="1"/>
        <end position="63"/>
    </location>
</feature>
<keyword evidence="5" id="KW-0862">Zinc</keyword>
<dbReference type="SMART" id="SM00355">
    <property type="entry name" value="ZnF_C2H2"/>
    <property type="match status" value="3"/>
</dbReference>
<name>A0A553NXI9_TIGCA</name>